<protein>
    <submittedName>
        <fullName evidence="4">Nucleoside hydrolase</fullName>
    </submittedName>
</protein>
<sequence length="303" mass="32030">MKIIIDTDPGVDDAMAIFYAHAAPDIELVGLTSVFGNVWVEQATRNANYLVDFLGADCPVAQGAAAPYEMTGFKPSAHVHGPEGFGDHIDIATTRAPIDESAAEFLVRMARENPGELTVCAVSPLTNIADAVRLDPKFAANVGRIVIMGGAVDVPGNIRGHAEANIFHDPHAAAEVFASGAKITLVGLDVTMQTLCLREDFVTLAQAAPKAGGFLLKISEFYRNFYETVVGETGCAMHDATAVIAATHMGLFTTERSGLTVDLTEAASGQTIRDPSNPPVDICLGIDAEAVKARFFDVVATLE</sequence>
<keyword evidence="5" id="KW-1185">Reference proteome</keyword>
<proteinExistence type="predicted"/>
<dbReference type="Proteomes" id="UP001203880">
    <property type="component" value="Unassembled WGS sequence"/>
</dbReference>
<keyword evidence="2" id="KW-0326">Glycosidase</keyword>
<evidence type="ECO:0000256" key="2">
    <source>
        <dbReference type="ARBA" id="ARBA00023295"/>
    </source>
</evidence>
<dbReference type="InterPro" id="IPR036452">
    <property type="entry name" value="Ribo_hydro-like"/>
</dbReference>
<keyword evidence="1 4" id="KW-0378">Hydrolase</keyword>
<name>A0ABT0PYB2_9RHOB</name>
<dbReference type="InterPro" id="IPR001910">
    <property type="entry name" value="Inosine/uridine_hydrolase_dom"/>
</dbReference>
<comment type="caution">
    <text evidence="4">The sequence shown here is derived from an EMBL/GenBank/DDBJ whole genome shotgun (WGS) entry which is preliminary data.</text>
</comment>
<dbReference type="Pfam" id="PF01156">
    <property type="entry name" value="IU_nuc_hydro"/>
    <property type="match status" value="1"/>
</dbReference>
<dbReference type="PANTHER" id="PTHR12304">
    <property type="entry name" value="INOSINE-URIDINE PREFERRING NUCLEOSIDE HYDROLASE"/>
    <property type="match status" value="1"/>
</dbReference>
<dbReference type="RefSeq" id="WP_249706813.1">
    <property type="nucleotide sequence ID" value="NZ_JAMFMB010000003.1"/>
</dbReference>
<accession>A0ABT0PYB2</accession>
<dbReference type="InterPro" id="IPR023186">
    <property type="entry name" value="IUNH"/>
</dbReference>
<organism evidence="4 5">
    <name type="scientific">Ruegeria spongiae</name>
    <dbReference type="NCBI Taxonomy" id="2942209"/>
    <lineage>
        <taxon>Bacteria</taxon>
        <taxon>Pseudomonadati</taxon>
        <taxon>Pseudomonadota</taxon>
        <taxon>Alphaproteobacteria</taxon>
        <taxon>Rhodobacterales</taxon>
        <taxon>Roseobacteraceae</taxon>
        <taxon>Ruegeria</taxon>
    </lineage>
</organism>
<dbReference type="Gene3D" id="3.90.245.10">
    <property type="entry name" value="Ribonucleoside hydrolase-like"/>
    <property type="match status" value="1"/>
</dbReference>
<dbReference type="PANTHER" id="PTHR12304:SF4">
    <property type="entry name" value="URIDINE NUCLEOSIDASE"/>
    <property type="match status" value="1"/>
</dbReference>
<feature type="domain" description="Inosine/uridine-preferring nucleoside hydrolase" evidence="3">
    <location>
        <begin position="3"/>
        <end position="292"/>
    </location>
</feature>
<evidence type="ECO:0000256" key="1">
    <source>
        <dbReference type="ARBA" id="ARBA00022801"/>
    </source>
</evidence>
<evidence type="ECO:0000313" key="5">
    <source>
        <dbReference type="Proteomes" id="UP001203880"/>
    </source>
</evidence>
<reference evidence="4" key="1">
    <citation type="submission" date="2022-05" db="EMBL/GenBank/DDBJ databases">
        <authorList>
            <person name="Park J.-S."/>
        </authorList>
    </citation>
    <scope>NUCLEOTIDE SEQUENCE</scope>
    <source>
        <strain evidence="4">2012CJ41-6</strain>
    </source>
</reference>
<dbReference type="SUPFAM" id="SSF53590">
    <property type="entry name" value="Nucleoside hydrolase"/>
    <property type="match status" value="1"/>
</dbReference>
<dbReference type="CDD" id="cd02650">
    <property type="entry name" value="nuc_hydro_CaPnhB"/>
    <property type="match status" value="1"/>
</dbReference>
<evidence type="ECO:0000259" key="3">
    <source>
        <dbReference type="Pfam" id="PF01156"/>
    </source>
</evidence>
<dbReference type="GO" id="GO:0016787">
    <property type="term" value="F:hydrolase activity"/>
    <property type="evidence" value="ECO:0007669"/>
    <property type="project" value="UniProtKB-KW"/>
</dbReference>
<evidence type="ECO:0000313" key="4">
    <source>
        <dbReference type="EMBL" id="MCL6282570.1"/>
    </source>
</evidence>
<gene>
    <name evidence="4" type="ORF">M3P21_03425</name>
</gene>
<dbReference type="EMBL" id="JAMFMB010000003">
    <property type="protein sequence ID" value="MCL6282570.1"/>
    <property type="molecule type" value="Genomic_DNA"/>
</dbReference>